<dbReference type="AlphaFoldDB" id="A0AAV3QL79"/>
<comment type="caution">
    <text evidence="1">The sequence shown here is derived from an EMBL/GenBank/DDBJ whole genome shotgun (WGS) entry which is preliminary data.</text>
</comment>
<keyword evidence="2" id="KW-1185">Reference proteome</keyword>
<evidence type="ECO:0000313" key="1">
    <source>
        <dbReference type="EMBL" id="GAA0162927.1"/>
    </source>
</evidence>
<sequence length="102" mass="10937">MLLEGGGGIPLYTMYAGGDEAFGDGGGVSGGGFLFIGEGGGEQRAGHVSHSLMHNMPVDGVGVLVSVWEFTLKNMQHNKNINIFLDIDSRIIELPIENWYKV</sequence>
<gene>
    <name evidence="1" type="ORF">LIER_18917</name>
</gene>
<accession>A0AAV3QL79</accession>
<organism evidence="1 2">
    <name type="scientific">Lithospermum erythrorhizon</name>
    <name type="common">Purple gromwell</name>
    <name type="synonym">Lithospermum officinale var. erythrorhizon</name>
    <dbReference type="NCBI Taxonomy" id="34254"/>
    <lineage>
        <taxon>Eukaryota</taxon>
        <taxon>Viridiplantae</taxon>
        <taxon>Streptophyta</taxon>
        <taxon>Embryophyta</taxon>
        <taxon>Tracheophyta</taxon>
        <taxon>Spermatophyta</taxon>
        <taxon>Magnoliopsida</taxon>
        <taxon>eudicotyledons</taxon>
        <taxon>Gunneridae</taxon>
        <taxon>Pentapetalae</taxon>
        <taxon>asterids</taxon>
        <taxon>lamiids</taxon>
        <taxon>Boraginales</taxon>
        <taxon>Boraginaceae</taxon>
        <taxon>Boraginoideae</taxon>
        <taxon>Lithospermeae</taxon>
        <taxon>Lithospermum</taxon>
    </lineage>
</organism>
<reference evidence="1 2" key="1">
    <citation type="submission" date="2024-01" db="EMBL/GenBank/DDBJ databases">
        <title>The complete chloroplast genome sequence of Lithospermum erythrorhizon: insights into the phylogenetic relationship among Boraginaceae species and the maternal lineages of purple gromwells.</title>
        <authorList>
            <person name="Okada T."/>
            <person name="Watanabe K."/>
        </authorList>
    </citation>
    <scope>NUCLEOTIDE SEQUENCE [LARGE SCALE GENOMIC DNA]</scope>
</reference>
<protein>
    <submittedName>
        <fullName evidence="1">Uncharacterized protein</fullName>
    </submittedName>
</protein>
<dbReference type="EMBL" id="BAABME010004600">
    <property type="protein sequence ID" value="GAA0162927.1"/>
    <property type="molecule type" value="Genomic_DNA"/>
</dbReference>
<evidence type="ECO:0000313" key="2">
    <source>
        <dbReference type="Proteomes" id="UP001454036"/>
    </source>
</evidence>
<dbReference type="Proteomes" id="UP001454036">
    <property type="component" value="Unassembled WGS sequence"/>
</dbReference>
<proteinExistence type="predicted"/>
<name>A0AAV3QL79_LITER</name>